<dbReference type="AlphaFoldDB" id="A0ABD5LWW8"/>
<reference evidence="1" key="1">
    <citation type="submission" date="2021-05" db="EMBL/GenBank/DDBJ databases">
        <title>First report of NDM-5 and VEB-6 producing Proteus mirabilis isolated from blood of a sepsis patient in Kolkata, India.</title>
        <authorList>
            <person name="Halder G."/>
            <person name="Chaudhuri B."/>
            <person name="Dutta S."/>
        </authorList>
    </citation>
    <scope>NUCLEOTIDE SEQUENCE [LARGE SCALE GENOMIC DNA]</scope>
    <source>
        <strain evidence="1">7049</strain>
    </source>
</reference>
<accession>A0ABD5LWW8</accession>
<proteinExistence type="predicted"/>
<dbReference type="EMBL" id="JADQCH020000002">
    <property type="protein sequence ID" value="MEY2344899.1"/>
    <property type="molecule type" value="Genomic_DNA"/>
</dbReference>
<organism evidence="1">
    <name type="scientific">Proteus mirabilis</name>
    <dbReference type="NCBI Taxonomy" id="584"/>
    <lineage>
        <taxon>Bacteria</taxon>
        <taxon>Pseudomonadati</taxon>
        <taxon>Pseudomonadota</taxon>
        <taxon>Gammaproteobacteria</taxon>
        <taxon>Enterobacterales</taxon>
        <taxon>Morganellaceae</taxon>
        <taxon>Proteus</taxon>
    </lineage>
</organism>
<protein>
    <submittedName>
        <fullName evidence="1">Uncharacterized protein</fullName>
    </submittedName>
</protein>
<evidence type="ECO:0000313" key="1">
    <source>
        <dbReference type="EMBL" id="MEY2344899.1"/>
    </source>
</evidence>
<sequence length="59" mass="6391">MVNYEKDGFGNSTGIALFSSVAMSEDKTAFSLPAIEKVRKKGMPLLSINLVLNMKVAKV</sequence>
<name>A0ABD5LWW8_PROMI</name>
<gene>
    <name evidence="1" type="ORF">I3679_016055</name>
</gene>
<comment type="caution">
    <text evidence="1">The sequence shown here is derived from an EMBL/GenBank/DDBJ whole genome shotgun (WGS) entry which is preliminary data.</text>
</comment>